<evidence type="ECO:0000313" key="1">
    <source>
        <dbReference type="EMBL" id="KAL1629304.1"/>
    </source>
</evidence>
<sequence length="336" mass="36618">MKATASFGQYMRTMAFEIPSHNTLTVPTEDSADPPWFAGFDLGRTQGKAQTGKQIENETLNDLDPWSLPGSTAGEVSMLSCRSKSALSGIAHSHHATAAVDGEAAAQGSQREIASVTASDRLSAIPGGMTAGPAASGDNATVVVCELDGDITPTEDFDREKGDTMAKLATIADESILYQRIEAARNAARVLAAQEEMALYGMDDEERVAPGKFSLEALEQMLDQYEEDMRRRSERLLVEEETEYKGALRNHGAVVVNPANGTHGVPVLTATTVEVGIPRRDSGIKFTLTRVDDGYREDEVLFDDDFLFEEEIMDPDYFRKKDKERGHGLSFAVEVM</sequence>
<dbReference type="EMBL" id="JAJVDC020000054">
    <property type="protein sequence ID" value="KAL1629304.1"/>
    <property type="molecule type" value="Genomic_DNA"/>
</dbReference>
<reference evidence="1 2" key="1">
    <citation type="submission" date="2024-02" db="EMBL/GenBank/DDBJ databases">
        <title>De novo assembly and annotation of 12 fungi associated with fruit tree decline syndrome in Ontario, Canada.</title>
        <authorList>
            <person name="Sulman M."/>
            <person name="Ellouze W."/>
            <person name="Ilyukhin E."/>
        </authorList>
    </citation>
    <scope>NUCLEOTIDE SEQUENCE [LARGE SCALE GENOMIC DNA]</scope>
    <source>
        <strain evidence="1 2">M1-105</strain>
    </source>
</reference>
<organism evidence="1 2">
    <name type="scientific">Neofusicoccum ribis</name>
    <dbReference type="NCBI Taxonomy" id="45134"/>
    <lineage>
        <taxon>Eukaryota</taxon>
        <taxon>Fungi</taxon>
        <taxon>Dikarya</taxon>
        <taxon>Ascomycota</taxon>
        <taxon>Pezizomycotina</taxon>
        <taxon>Dothideomycetes</taxon>
        <taxon>Dothideomycetes incertae sedis</taxon>
        <taxon>Botryosphaeriales</taxon>
        <taxon>Botryosphaeriaceae</taxon>
        <taxon>Neofusicoccum</taxon>
    </lineage>
</organism>
<dbReference type="Proteomes" id="UP001521116">
    <property type="component" value="Unassembled WGS sequence"/>
</dbReference>
<name>A0ABR3STN1_9PEZI</name>
<proteinExistence type="predicted"/>
<gene>
    <name evidence="1" type="ORF">SLS56_005408</name>
</gene>
<keyword evidence="2" id="KW-1185">Reference proteome</keyword>
<evidence type="ECO:0000313" key="2">
    <source>
        <dbReference type="Proteomes" id="UP001521116"/>
    </source>
</evidence>
<protein>
    <submittedName>
        <fullName evidence="1">Uncharacterized protein</fullName>
    </submittedName>
</protein>
<comment type="caution">
    <text evidence="1">The sequence shown here is derived from an EMBL/GenBank/DDBJ whole genome shotgun (WGS) entry which is preliminary data.</text>
</comment>
<accession>A0ABR3STN1</accession>